<protein>
    <submittedName>
        <fullName evidence="1">Uncharacterized protein</fullName>
    </submittedName>
</protein>
<proteinExistence type="predicted"/>
<sequence length="24" mass="2938">MAAEHQLENKKLDPVFPWYEKNYS</sequence>
<reference evidence="1" key="1">
    <citation type="submission" date="2018-05" db="EMBL/GenBank/DDBJ databases">
        <authorList>
            <person name="Lanie J.A."/>
            <person name="Ng W.-L."/>
            <person name="Kazmierczak K.M."/>
            <person name="Andrzejewski T.M."/>
            <person name="Davidsen T.M."/>
            <person name="Wayne K.J."/>
            <person name="Tettelin H."/>
            <person name="Glass J.I."/>
            <person name="Rusch D."/>
            <person name="Podicherti R."/>
            <person name="Tsui H.-C.T."/>
            <person name="Winkler M.E."/>
        </authorList>
    </citation>
    <scope>NUCLEOTIDE SEQUENCE</scope>
</reference>
<evidence type="ECO:0000313" key="1">
    <source>
        <dbReference type="EMBL" id="SVB57706.1"/>
    </source>
</evidence>
<dbReference type="EMBL" id="UINC01047877">
    <property type="protein sequence ID" value="SVB57706.1"/>
    <property type="molecule type" value="Genomic_DNA"/>
</dbReference>
<name>A0A382F3V6_9ZZZZ</name>
<dbReference type="AlphaFoldDB" id="A0A382F3V6"/>
<gene>
    <name evidence="1" type="ORF">METZ01_LOCUS210560</name>
</gene>
<organism evidence="1">
    <name type="scientific">marine metagenome</name>
    <dbReference type="NCBI Taxonomy" id="408172"/>
    <lineage>
        <taxon>unclassified sequences</taxon>
        <taxon>metagenomes</taxon>
        <taxon>ecological metagenomes</taxon>
    </lineage>
</organism>
<accession>A0A382F3V6</accession>